<organism evidence="2 3">
    <name type="scientific">Alicyclobacillus fodiniaquatilis</name>
    <dbReference type="NCBI Taxonomy" id="1661150"/>
    <lineage>
        <taxon>Bacteria</taxon>
        <taxon>Bacillati</taxon>
        <taxon>Bacillota</taxon>
        <taxon>Bacilli</taxon>
        <taxon>Bacillales</taxon>
        <taxon>Alicyclobacillaceae</taxon>
        <taxon>Alicyclobacillus</taxon>
    </lineage>
</organism>
<dbReference type="RefSeq" id="WP_377943245.1">
    <property type="nucleotide sequence ID" value="NZ_JBHUCX010000028.1"/>
</dbReference>
<evidence type="ECO:0000256" key="1">
    <source>
        <dbReference type="SAM" id="Phobius"/>
    </source>
</evidence>
<feature type="transmembrane region" description="Helical" evidence="1">
    <location>
        <begin position="28"/>
        <end position="49"/>
    </location>
</feature>
<reference evidence="3" key="1">
    <citation type="journal article" date="2019" name="Int. J. Syst. Evol. Microbiol.">
        <title>The Global Catalogue of Microorganisms (GCM) 10K type strain sequencing project: providing services to taxonomists for standard genome sequencing and annotation.</title>
        <authorList>
            <consortium name="The Broad Institute Genomics Platform"/>
            <consortium name="The Broad Institute Genome Sequencing Center for Infectious Disease"/>
            <person name="Wu L."/>
            <person name="Ma J."/>
        </authorList>
    </citation>
    <scope>NUCLEOTIDE SEQUENCE [LARGE SCALE GENOMIC DNA]</scope>
    <source>
        <strain evidence="3">CGMCC 1.12286</strain>
    </source>
</reference>
<dbReference type="Proteomes" id="UP001597079">
    <property type="component" value="Unassembled WGS sequence"/>
</dbReference>
<feature type="transmembrane region" description="Helical" evidence="1">
    <location>
        <begin position="141"/>
        <end position="163"/>
    </location>
</feature>
<feature type="transmembrane region" description="Helical" evidence="1">
    <location>
        <begin position="210"/>
        <end position="227"/>
    </location>
</feature>
<name>A0ABW4JGE1_9BACL</name>
<feature type="transmembrane region" description="Helical" evidence="1">
    <location>
        <begin position="239"/>
        <end position="257"/>
    </location>
</feature>
<sequence>MRRLVPVFILLVIAPAVAELLLGDIPLNTALLPTFLFDIALYGTGAVLIREIARRRNLGFARIMMLAFAYGLLEEGIATQSLFNPHFPGLNLGTYGMVLGVNWVWAPYVLGLHSVWSITLPIFLTELMFPKRRTDPWLKRVGMWTNGVIYILALTGTVFLYLHLTDFCASPVLLACVLLVAIVIILFALRSSASSTRAVAVPGSKNAPSPWVACVTALLGGAVLFGTHELFPTVLSAPAVVPFLVDLAIIVLVATLISRWIKCRNWGNAHALALASGALLNTVIFGFFIASGETNSVFHAVLSAAAIGLLAMLNWRR</sequence>
<feature type="transmembrane region" description="Helical" evidence="1">
    <location>
        <begin position="269"/>
        <end position="290"/>
    </location>
</feature>
<keyword evidence="1" id="KW-0472">Membrane</keyword>
<evidence type="ECO:0000313" key="3">
    <source>
        <dbReference type="Proteomes" id="UP001597079"/>
    </source>
</evidence>
<feature type="transmembrane region" description="Helical" evidence="1">
    <location>
        <begin position="61"/>
        <end position="83"/>
    </location>
</feature>
<dbReference type="EMBL" id="JBHUCX010000028">
    <property type="protein sequence ID" value="MFD1675372.1"/>
    <property type="molecule type" value="Genomic_DNA"/>
</dbReference>
<feature type="transmembrane region" description="Helical" evidence="1">
    <location>
        <begin position="169"/>
        <end position="189"/>
    </location>
</feature>
<keyword evidence="3" id="KW-1185">Reference proteome</keyword>
<feature type="transmembrane region" description="Helical" evidence="1">
    <location>
        <begin position="103"/>
        <end position="129"/>
    </location>
</feature>
<evidence type="ECO:0000313" key="2">
    <source>
        <dbReference type="EMBL" id="MFD1675372.1"/>
    </source>
</evidence>
<gene>
    <name evidence="2" type="ORF">ACFSB2_11760</name>
</gene>
<keyword evidence="1" id="KW-0812">Transmembrane</keyword>
<proteinExistence type="predicted"/>
<feature type="transmembrane region" description="Helical" evidence="1">
    <location>
        <begin position="296"/>
        <end position="315"/>
    </location>
</feature>
<accession>A0ABW4JGE1</accession>
<protein>
    <submittedName>
        <fullName evidence="2">Uncharacterized protein</fullName>
    </submittedName>
</protein>
<comment type="caution">
    <text evidence="2">The sequence shown here is derived from an EMBL/GenBank/DDBJ whole genome shotgun (WGS) entry which is preliminary data.</text>
</comment>
<keyword evidence="1" id="KW-1133">Transmembrane helix</keyword>